<evidence type="ECO:0000256" key="12">
    <source>
        <dbReference type="ARBA" id="ARBA00023146"/>
    </source>
</evidence>
<keyword evidence="7 15" id="KW-0479">Metal-binding</keyword>
<evidence type="ECO:0000256" key="11">
    <source>
        <dbReference type="ARBA" id="ARBA00022917"/>
    </source>
</evidence>
<feature type="domain" description="Aminoacyl-tRNA synthetase class Ia" evidence="16">
    <location>
        <begin position="22"/>
        <end position="630"/>
    </location>
</feature>
<comment type="domain">
    <text evidence="15">IleRS has two distinct active sites: one for aminoacylation and one for editing. The misactivated valine is translocated from the active site to the editing site, which sterically excludes the correctly activated isoleucine. The single editing site contains two valyl binding pockets, one specific for each substrate (Val-AMP or Val-tRNA(Ile)).</text>
</comment>
<name>A0A919R4G2_9ACTN</name>
<keyword evidence="19" id="KW-1185">Reference proteome</keyword>
<dbReference type="SUPFAM" id="SSF50677">
    <property type="entry name" value="ValRS/IleRS/LeuRS editing domain"/>
    <property type="match status" value="1"/>
</dbReference>
<dbReference type="InterPro" id="IPR002300">
    <property type="entry name" value="aa-tRNA-synth_Ia"/>
</dbReference>
<dbReference type="InterPro" id="IPR013155">
    <property type="entry name" value="M/V/L/I-tRNA-synth_anticd-bd"/>
</dbReference>
<dbReference type="RefSeq" id="WP_203983493.1">
    <property type="nucleotide sequence ID" value="NZ_BOOU01000030.1"/>
</dbReference>
<comment type="similarity">
    <text evidence="3 15">Belongs to the class-I aminoacyl-tRNA synthetase family. IleS type 2 subfamily.</text>
</comment>
<comment type="cofactor">
    <cofactor evidence="1 15">
        <name>Zn(2+)</name>
        <dbReference type="ChEBI" id="CHEBI:29105"/>
    </cofactor>
</comment>
<comment type="subunit">
    <text evidence="4 15">Monomer.</text>
</comment>
<comment type="caution">
    <text evidence="18">The sequence shown here is derived from an EMBL/GenBank/DDBJ whole genome shotgun (WGS) entry which is preliminary data.</text>
</comment>
<keyword evidence="11 15" id="KW-0648">Protein biosynthesis</keyword>
<dbReference type="FunFam" id="3.40.50.620:FF:000075">
    <property type="entry name" value="Isoleucine--tRNA ligase"/>
    <property type="match status" value="1"/>
</dbReference>
<dbReference type="GO" id="GO:0002161">
    <property type="term" value="F:aminoacyl-tRNA deacylase activity"/>
    <property type="evidence" value="ECO:0007669"/>
    <property type="project" value="InterPro"/>
</dbReference>
<dbReference type="CDD" id="cd07961">
    <property type="entry name" value="Anticodon_Ia_Ile_ABEc"/>
    <property type="match status" value="1"/>
</dbReference>
<dbReference type="Pfam" id="PF19302">
    <property type="entry name" value="DUF5915"/>
    <property type="match status" value="1"/>
</dbReference>
<keyword evidence="6 15" id="KW-0436">Ligase</keyword>
<dbReference type="AlphaFoldDB" id="A0A919R4G2"/>
<dbReference type="GO" id="GO:0005737">
    <property type="term" value="C:cytoplasm"/>
    <property type="evidence" value="ECO:0007669"/>
    <property type="project" value="UniProtKB-SubCell"/>
</dbReference>
<dbReference type="NCBIfam" id="TIGR00392">
    <property type="entry name" value="ileS"/>
    <property type="match status" value="1"/>
</dbReference>
<dbReference type="GO" id="GO:0005524">
    <property type="term" value="F:ATP binding"/>
    <property type="evidence" value="ECO:0007669"/>
    <property type="project" value="UniProtKB-UniRule"/>
</dbReference>
<keyword evidence="8 15" id="KW-0547">Nucleotide-binding</keyword>
<evidence type="ECO:0000256" key="5">
    <source>
        <dbReference type="ARBA" id="ARBA00022490"/>
    </source>
</evidence>
<reference evidence="18" key="1">
    <citation type="submission" date="2021-01" db="EMBL/GenBank/DDBJ databases">
        <title>Whole genome shotgun sequence of Sphaerisporangium rufum NBRC 109079.</title>
        <authorList>
            <person name="Komaki H."/>
            <person name="Tamura T."/>
        </authorList>
    </citation>
    <scope>NUCLEOTIDE SEQUENCE</scope>
    <source>
        <strain evidence="18">NBRC 109079</strain>
    </source>
</reference>
<evidence type="ECO:0000259" key="16">
    <source>
        <dbReference type="Pfam" id="PF00133"/>
    </source>
</evidence>
<evidence type="ECO:0000256" key="4">
    <source>
        <dbReference type="ARBA" id="ARBA00011245"/>
    </source>
</evidence>
<dbReference type="InterPro" id="IPR009080">
    <property type="entry name" value="tRNAsynth_Ia_anticodon-bd"/>
</dbReference>
<evidence type="ECO:0000256" key="9">
    <source>
        <dbReference type="ARBA" id="ARBA00022833"/>
    </source>
</evidence>
<dbReference type="GO" id="GO:0006428">
    <property type="term" value="P:isoleucyl-tRNA aminoacylation"/>
    <property type="evidence" value="ECO:0007669"/>
    <property type="project" value="UniProtKB-UniRule"/>
</dbReference>
<evidence type="ECO:0000256" key="14">
    <source>
        <dbReference type="ARBA" id="ARBA00048359"/>
    </source>
</evidence>
<evidence type="ECO:0000256" key="2">
    <source>
        <dbReference type="ARBA" id="ARBA00004496"/>
    </source>
</evidence>
<dbReference type="InterPro" id="IPR002301">
    <property type="entry name" value="Ile-tRNA-ligase"/>
</dbReference>
<feature type="short sequence motif" description="'HIGH' region" evidence="15">
    <location>
        <begin position="52"/>
        <end position="62"/>
    </location>
</feature>
<evidence type="ECO:0000256" key="3">
    <source>
        <dbReference type="ARBA" id="ARBA00007078"/>
    </source>
</evidence>
<keyword evidence="12 15" id="KW-0030">Aminoacyl-tRNA synthetase</keyword>
<dbReference type="InterPro" id="IPR014729">
    <property type="entry name" value="Rossmann-like_a/b/a_fold"/>
</dbReference>
<evidence type="ECO:0000313" key="18">
    <source>
        <dbReference type="EMBL" id="GII76867.1"/>
    </source>
</evidence>
<feature type="binding site" evidence="15">
    <location>
        <position position="603"/>
    </location>
    <ligand>
        <name>ATP</name>
        <dbReference type="ChEBI" id="CHEBI:30616"/>
    </ligand>
</feature>
<gene>
    <name evidence="15 18" type="primary">ileS</name>
    <name evidence="18" type="ORF">Sru01_18490</name>
</gene>
<dbReference type="SUPFAM" id="SSF47323">
    <property type="entry name" value="Anticodon-binding domain of a subclass of class I aminoacyl-tRNA synthetases"/>
    <property type="match status" value="1"/>
</dbReference>
<dbReference type="Gene3D" id="3.90.740.10">
    <property type="entry name" value="Valyl/Leucyl/Isoleucyl-tRNA synthetase, editing domain"/>
    <property type="match status" value="1"/>
</dbReference>
<dbReference type="FunFam" id="3.40.50.620:FF:000063">
    <property type="entry name" value="Isoleucine--tRNA ligase"/>
    <property type="match status" value="1"/>
</dbReference>
<evidence type="ECO:0000256" key="8">
    <source>
        <dbReference type="ARBA" id="ARBA00022741"/>
    </source>
</evidence>
<comment type="catalytic activity">
    <reaction evidence="14 15">
        <text>tRNA(Ile) + L-isoleucine + ATP = L-isoleucyl-tRNA(Ile) + AMP + diphosphate</text>
        <dbReference type="Rhea" id="RHEA:11060"/>
        <dbReference type="Rhea" id="RHEA-COMP:9666"/>
        <dbReference type="Rhea" id="RHEA-COMP:9695"/>
        <dbReference type="ChEBI" id="CHEBI:30616"/>
        <dbReference type="ChEBI" id="CHEBI:33019"/>
        <dbReference type="ChEBI" id="CHEBI:58045"/>
        <dbReference type="ChEBI" id="CHEBI:78442"/>
        <dbReference type="ChEBI" id="CHEBI:78528"/>
        <dbReference type="ChEBI" id="CHEBI:456215"/>
        <dbReference type="EC" id="6.1.1.5"/>
    </reaction>
</comment>
<evidence type="ECO:0000313" key="19">
    <source>
        <dbReference type="Proteomes" id="UP000655287"/>
    </source>
</evidence>
<comment type="function">
    <text evidence="13 15">Catalyzes the attachment of isoleucine to tRNA(Ile). As IleRS can inadvertently accommodate and process structurally similar amino acids such as valine, to avoid such errors it has two additional distinct tRNA(Ile)-dependent editing activities. One activity is designated as 'pretransfer' editing and involves the hydrolysis of activated Val-AMP. The other activity is designated 'posttransfer' editing and involves deacylation of mischarged Val-tRNA(Ile).</text>
</comment>
<dbReference type="Gene3D" id="1.10.730.10">
    <property type="entry name" value="Isoleucyl-tRNA Synthetase, Domain 1"/>
    <property type="match status" value="1"/>
</dbReference>
<evidence type="ECO:0000259" key="17">
    <source>
        <dbReference type="Pfam" id="PF08264"/>
    </source>
</evidence>
<comment type="subcellular location">
    <subcellularLocation>
        <location evidence="2 15">Cytoplasm</location>
    </subcellularLocation>
</comment>
<dbReference type="HAMAP" id="MF_02003">
    <property type="entry name" value="Ile_tRNA_synth_type2"/>
    <property type="match status" value="1"/>
</dbReference>
<dbReference type="InterPro" id="IPR033709">
    <property type="entry name" value="Anticodon_Ile_ABEc"/>
</dbReference>
<dbReference type="InterPro" id="IPR009008">
    <property type="entry name" value="Val/Leu/Ile-tRNA-synth_edit"/>
</dbReference>
<dbReference type="EC" id="6.1.1.5" evidence="15"/>
<dbReference type="Pfam" id="PF00133">
    <property type="entry name" value="tRNA-synt_1"/>
    <property type="match status" value="1"/>
</dbReference>
<proteinExistence type="inferred from homology"/>
<evidence type="ECO:0000256" key="15">
    <source>
        <dbReference type="HAMAP-Rule" id="MF_02003"/>
    </source>
</evidence>
<evidence type="ECO:0000256" key="13">
    <source>
        <dbReference type="ARBA" id="ARBA00025217"/>
    </source>
</evidence>
<dbReference type="GO" id="GO:0000049">
    <property type="term" value="F:tRNA binding"/>
    <property type="evidence" value="ECO:0007669"/>
    <property type="project" value="InterPro"/>
</dbReference>
<accession>A0A919R4G2</accession>
<keyword evidence="5 15" id="KW-0963">Cytoplasm</keyword>
<evidence type="ECO:0000256" key="7">
    <source>
        <dbReference type="ARBA" id="ARBA00022723"/>
    </source>
</evidence>
<feature type="short sequence motif" description="'KMSKS' region" evidence="15">
    <location>
        <begin position="600"/>
        <end position="604"/>
    </location>
</feature>
<evidence type="ECO:0000256" key="6">
    <source>
        <dbReference type="ARBA" id="ARBA00022598"/>
    </source>
</evidence>
<protein>
    <recommendedName>
        <fullName evidence="15">Isoleucine--tRNA ligase</fullName>
        <ecNumber evidence="15">6.1.1.5</ecNumber>
    </recommendedName>
    <alternativeName>
        <fullName evidence="15">Isoleucyl-tRNA synthetase</fullName>
        <shortName evidence="15">IleRS</shortName>
    </alternativeName>
</protein>
<dbReference type="Proteomes" id="UP000655287">
    <property type="component" value="Unassembled WGS sequence"/>
</dbReference>
<keyword evidence="10 15" id="KW-0067">ATP-binding</keyword>
<evidence type="ECO:0000256" key="10">
    <source>
        <dbReference type="ARBA" id="ARBA00022840"/>
    </source>
</evidence>
<dbReference type="PRINTS" id="PR00984">
    <property type="entry name" value="TRNASYNTHILE"/>
</dbReference>
<dbReference type="PANTHER" id="PTHR42780">
    <property type="entry name" value="SOLEUCYL-TRNA SYNTHETASE"/>
    <property type="match status" value="1"/>
</dbReference>
<dbReference type="GO" id="GO:0008270">
    <property type="term" value="F:zinc ion binding"/>
    <property type="evidence" value="ECO:0007669"/>
    <property type="project" value="UniProtKB-UniRule"/>
</dbReference>
<dbReference type="Gene3D" id="3.40.50.620">
    <property type="entry name" value="HUPs"/>
    <property type="match status" value="2"/>
</dbReference>
<dbReference type="Pfam" id="PF08264">
    <property type="entry name" value="Anticodon_1"/>
    <property type="match status" value="1"/>
</dbReference>
<dbReference type="PANTHER" id="PTHR42780:SF1">
    <property type="entry name" value="ISOLEUCINE--TRNA LIGASE, CYTOPLASMIC"/>
    <property type="match status" value="1"/>
</dbReference>
<dbReference type="InterPro" id="IPR023586">
    <property type="entry name" value="Ile-tRNA-ligase_type2"/>
</dbReference>
<evidence type="ECO:0000256" key="1">
    <source>
        <dbReference type="ARBA" id="ARBA00001947"/>
    </source>
</evidence>
<feature type="domain" description="Methionyl/Valyl/Leucyl/Isoleucyl-tRNA synthetase anticodon-binding" evidence="17">
    <location>
        <begin position="687"/>
        <end position="828"/>
    </location>
</feature>
<dbReference type="EMBL" id="BOOU01000030">
    <property type="protein sequence ID" value="GII76867.1"/>
    <property type="molecule type" value="Genomic_DNA"/>
</dbReference>
<keyword evidence="9 15" id="KW-0862">Zinc</keyword>
<dbReference type="CDD" id="cd00818">
    <property type="entry name" value="IleRS_core"/>
    <property type="match status" value="1"/>
</dbReference>
<dbReference type="SUPFAM" id="SSF52374">
    <property type="entry name" value="Nucleotidylyl transferase"/>
    <property type="match status" value="1"/>
</dbReference>
<organism evidence="18 19">
    <name type="scientific">Sphaerisporangium rufum</name>
    <dbReference type="NCBI Taxonomy" id="1381558"/>
    <lineage>
        <taxon>Bacteria</taxon>
        <taxon>Bacillati</taxon>
        <taxon>Actinomycetota</taxon>
        <taxon>Actinomycetes</taxon>
        <taxon>Streptosporangiales</taxon>
        <taxon>Streptosporangiaceae</taxon>
        <taxon>Sphaerisporangium</taxon>
    </lineage>
</organism>
<dbReference type="GO" id="GO:0004822">
    <property type="term" value="F:isoleucine-tRNA ligase activity"/>
    <property type="evidence" value="ECO:0007669"/>
    <property type="project" value="UniProtKB-UniRule"/>
</dbReference>
<sequence>MSGPYFRPLPAQVDLPAVETEVLARWRDGKVFQRSLEQNAGGPSWVFYEGPPTANGMPGVHHVEARVFKDVFPRYKSMRGYHVPRKAGWDCHGLPVEVAVEKELGLSGKPEIEAYGIAEFNARCRESVLRHVDAFEEMTERMGYWVDMSQAYRTMDPAYVEAVWWSLKVIWDKGLLFRDFRITPYCPRCGTGLSDHELGQPGGYETVSSPSVYVRLPVTSGRFAGADLLIWTTTPWTLVSNTAVAVHPEVTYVVAAKEGERPVIVAEPLLEAALGEGWTVTGRVPGAELEHTPYARPFELVDMPDAHYVVLADYVTVEDGTGLVHQAPAFGADDMVTCKRYGLPVVNPVGPDGRFTADVPLVGGTFFKDADEPLTADLRERGLLFRGGHFEHSYPHCWRCHTALLYYALPSWYIRTTEIKDRLLAENERTNWFPPTIKEGRYGEWLRNNVDWALSRSRYWGTPLPLWVCSADETHVTCVGSLAELGGLAGRDLSALDPHRPYVDDVTFPCPDCGEPARRVADVIDVWYDSGAMPFAQWGAPHLNKETFEQAFPGQFICEAIDQTRGWFYSMMAVGTLVFDRSSYENVLCLGLILAEDGRKMSKHLGNVLQPVPLMDQHGADALRWYMATSGSPWSPRRVGHAALEEIVRKVLLTYWNTTSFFTLYASAESWSPQTPAPAHADRPLIDRWVLAELHRTIGEVTGALEAFDTARAGRRITDFLDDLSNWYVRRSRRRFWSGDPAAFATLYEALETVTRLMAPIVPFLTDHVWDALRAPDAPASVHLARWPEVREELLDPALSERMALVRRLVELGRSARAGSGVKTRQPLGRALVGAARWPSLPAELRELIADELNVQALEDLSAFSADLVSFTVKPNFRTLGKRFGSGTKAVAAAVAAADPAALAARIRAGESATVEVDGQEVTLGPDEVIINEQPRAGWAVETGAVGSGAGETVALDLALTPELVRAGLVREVIRLVQEARKTSGLSITDRIDLWWTASGDLADALRAGGGRVAEEVLASTVTEGSPDGDLPAHHDADLGLTFHLTRTTG</sequence>